<dbReference type="OrthoDB" id="10254737at2759"/>
<dbReference type="InterPro" id="IPR000649">
    <property type="entry name" value="IF-2B-related"/>
</dbReference>
<feature type="compositionally biased region" description="Polar residues" evidence="5">
    <location>
        <begin position="38"/>
        <end position="52"/>
    </location>
</feature>
<gene>
    <name evidence="7" type="primary">LOC111007076</name>
</gene>
<keyword evidence="6" id="KW-1185">Reference proteome</keyword>
<sequence>MDARRGSRIVNPKVRQVGFFTIDAPNPPSRSLSVPADCTTSPQSHSPLTNSLSPVMIPPPRHLSDNLASRSTVLPVPAPANWRNSADQIPVGSYNPSETLLGTSPVASPSSRIEDEELDLSEDSATSVWYRRSGSGKIASSFPGVGIHVAAKSSENSQAVPLANARTSEPDKPTGVAEKNGGASTEVPNQQLPPSSKPLKAKTTKAERRALQEAQRAAKVSAKGEANKSSTAPGKAVKQPSAIKDSPAAPSVASTDKRGGDRTLDKERKKDAPHPRMQFDDKNRVEKAKKRAVFNQTEARNRVELFRHLPQYEQGTQLPDLVSKFFQLDTIHPAIYKVGLQYMAGDICGGNARCIAMLHAFQQAIKDYSTPPQKSLGRDLTAKIGSYVSFFNECRPLSVSMGNAIRFLKNRIAKLPLNLPESEVKATLCSDINRFINEKIILADEVIVRHAATKIRDGDVLLTYGSSSAVEMLLLYAHELGKQFRVVVVDSRPKMEGQALLRRLITRGLSCTYTHINAISYVMHEVTRVFLGAAAVLSNGTVYSRVGTAGVAMVANAFHVPVLICCEAYKFHERVQLDSICFNELGDPDAISKVPGREEINYLDNLTAKEQLQLLNLMYDATPSDYISMIVTDYGMIPPTSVPVIVREYRREHVWI</sequence>
<feature type="region of interest" description="Disordered" evidence="5">
    <location>
        <begin position="94"/>
        <end position="120"/>
    </location>
</feature>
<dbReference type="SUPFAM" id="SSF100950">
    <property type="entry name" value="NagB/RpiA/CoA transferase-like"/>
    <property type="match status" value="1"/>
</dbReference>
<evidence type="ECO:0000256" key="5">
    <source>
        <dbReference type="SAM" id="MobiDB-lite"/>
    </source>
</evidence>
<reference evidence="7" key="1">
    <citation type="submission" date="2025-08" db="UniProtKB">
        <authorList>
            <consortium name="RefSeq"/>
        </authorList>
    </citation>
    <scope>IDENTIFICATION</scope>
    <source>
        <strain evidence="7">OHB3-1</strain>
    </source>
</reference>
<dbReference type="InterPro" id="IPR042529">
    <property type="entry name" value="IF_2B-like_C"/>
</dbReference>
<evidence type="ECO:0000313" key="6">
    <source>
        <dbReference type="Proteomes" id="UP000504603"/>
    </source>
</evidence>
<evidence type="ECO:0000256" key="2">
    <source>
        <dbReference type="ARBA" id="ARBA00044147"/>
    </source>
</evidence>
<dbReference type="InterPro" id="IPR037171">
    <property type="entry name" value="NagB/RpiA_transferase-like"/>
</dbReference>
<feature type="region of interest" description="Disordered" evidence="5">
    <location>
        <begin position="154"/>
        <end position="287"/>
    </location>
</feature>
<name>A0A6J1BZS4_MOMCH</name>
<feature type="compositionally biased region" description="Polar residues" evidence="5">
    <location>
        <begin position="94"/>
        <end position="111"/>
    </location>
</feature>
<feature type="region of interest" description="Disordered" evidence="5">
    <location>
        <begin position="21"/>
        <end position="52"/>
    </location>
</feature>
<proteinExistence type="inferred from homology"/>
<comment type="similarity">
    <text evidence="1 4">Belongs to the eIF-2B alpha/beta/delta subunits family.</text>
</comment>
<feature type="compositionally biased region" description="Basic and acidic residues" evidence="5">
    <location>
        <begin position="255"/>
        <end position="286"/>
    </location>
</feature>
<dbReference type="GeneID" id="111007076"/>
<evidence type="ECO:0000256" key="4">
    <source>
        <dbReference type="RuleBase" id="RU003814"/>
    </source>
</evidence>
<dbReference type="AlphaFoldDB" id="A0A6J1BZS4"/>
<accession>A0A6J1BZS4</accession>
<dbReference type="KEGG" id="mcha:111007076"/>
<dbReference type="RefSeq" id="XP_022134955.1">
    <property type="nucleotide sequence ID" value="XM_022279263.1"/>
</dbReference>
<dbReference type="Proteomes" id="UP000504603">
    <property type="component" value="Unplaced"/>
</dbReference>
<evidence type="ECO:0000256" key="3">
    <source>
        <dbReference type="ARBA" id="ARBA00044356"/>
    </source>
</evidence>
<dbReference type="Gene3D" id="3.40.50.10470">
    <property type="entry name" value="Translation initiation factor eif-2b, domain 2"/>
    <property type="match status" value="1"/>
</dbReference>
<organism evidence="6 7">
    <name type="scientific">Momordica charantia</name>
    <name type="common">Bitter gourd</name>
    <name type="synonym">Balsam pear</name>
    <dbReference type="NCBI Taxonomy" id="3673"/>
    <lineage>
        <taxon>Eukaryota</taxon>
        <taxon>Viridiplantae</taxon>
        <taxon>Streptophyta</taxon>
        <taxon>Embryophyta</taxon>
        <taxon>Tracheophyta</taxon>
        <taxon>Spermatophyta</taxon>
        <taxon>Magnoliopsida</taxon>
        <taxon>eudicotyledons</taxon>
        <taxon>Gunneridae</taxon>
        <taxon>Pentapetalae</taxon>
        <taxon>rosids</taxon>
        <taxon>fabids</taxon>
        <taxon>Cucurbitales</taxon>
        <taxon>Cucurbitaceae</taxon>
        <taxon>Momordiceae</taxon>
        <taxon>Momordica</taxon>
    </lineage>
</organism>
<evidence type="ECO:0000256" key="1">
    <source>
        <dbReference type="ARBA" id="ARBA00007251"/>
    </source>
</evidence>
<dbReference type="PANTHER" id="PTHR10233:SF21">
    <property type="entry name" value="NAGB_RPIA_COA TRANSFERASE-LIKE SUPERFAMILY PROTEIN"/>
    <property type="match status" value="1"/>
</dbReference>
<evidence type="ECO:0000313" key="7">
    <source>
        <dbReference type="RefSeq" id="XP_022134955.1"/>
    </source>
</evidence>
<protein>
    <recommendedName>
        <fullName evidence="2">Translation initiation factor eIF2B subunit delta</fullName>
    </recommendedName>
    <alternativeName>
        <fullName evidence="3">eIF2B GDP-GTP exchange factor subunit delta</fullName>
    </alternativeName>
</protein>
<feature type="compositionally biased region" description="Polar residues" evidence="5">
    <location>
        <begin position="182"/>
        <end position="194"/>
    </location>
</feature>
<dbReference type="Pfam" id="PF01008">
    <property type="entry name" value="IF-2B"/>
    <property type="match status" value="1"/>
</dbReference>
<dbReference type="PANTHER" id="PTHR10233">
    <property type="entry name" value="TRANSLATION INITIATION FACTOR EIF-2B"/>
    <property type="match status" value="1"/>
</dbReference>